<evidence type="ECO:0000256" key="1">
    <source>
        <dbReference type="ARBA" id="ARBA00008777"/>
    </source>
</evidence>
<dbReference type="InterPro" id="IPR000456">
    <property type="entry name" value="Ribosomal_bL17"/>
</dbReference>
<keyword evidence="3" id="KW-0687">Ribonucleoprotein</keyword>
<dbReference type="GO" id="GO:0006412">
    <property type="term" value="P:translation"/>
    <property type="evidence" value="ECO:0007669"/>
    <property type="project" value="InterPro"/>
</dbReference>
<proteinExistence type="inferred from homology"/>
<reference evidence="4" key="1">
    <citation type="submission" date="2018-06" db="EMBL/GenBank/DDBJ databases">
        <authorList>
            <person name="Zhirakovskaya E."/>
        </authorList>
    </citation>
    <scope>NUCLEOTIDE SEQUENCE</scope>
</reference>
<dbReference type="PANTHER" id="PTHR14413:SF16">
    <property type="entry name" value="LARGE RIBOSOMAL SUBUNIT PROTEIN BL17M"/>
    <property type="match status" value="1"/>
</dbReference>
<gene>
    <name evidence="4" type="ORF">MNBD_NITROSPINAE02-560</name>
</gene>
<dbReference type="PROSITE" id="PS01167">
    <property type="entry name" value="RIBOSOMAL_L17"/>
    <property type="match status" value="1"/>
</dbReference>
<dbReference type="NCBIfam" id="TIGR00059">
    <property type="entry name" value="L17"/>
    <property type="match status" value="1"/>
</dbReference>
<comment type="similarity">
    <text evidence="1">Belongs to the bacterial ribosomal protein bL17 family.</text>
</comment>
<dbReference type="InterPro" id="IPR036373">
    <property type="entry name" value="Ribosomal_bL17_sf"/>
</dbReference>
<organism evidence="4">
    <name type="scientific">hydrothermal vent metagenome</name>
    <dbReference type="NCBI Taxonomy" id="652676"/>
    <lineage>
        <taxon>unclassified sequences</taxon>
        <taxon>metagenomes</taxon>
        <taxon>ecological metagenomes</taxon>
    </lineage>
</organism>
<dbReference type="PANTHER" id="PTHR14413">
    <property type="entry name" value="RIBOSOMAL PROTEIN L17"/>
    <property type="match status" value="1"/>
</dbReference>
<keyword evidence="2 4" id="KW-0689">Ribosomal protein</keyword>
<dbReference type="GO" id="GO:0022625">
    <property type="term" value="C:cytosolic large ribosomal subunit"/>
    <property type="evidence" value="ECO:0007669"/>
    <property type="project" value="TreeGrafter"/>
</dbReference>
<sequence>MFRNMVTSLLEFERIHTTLPKAKELRGIAERMITLGKKGTLADRRRAASYVKSENALSKLFSVFSERYKERPGGYTRVFKLGVRNGDSAPMAMIELVDRDPNALQKKRIRRVAVKDEIQS</sequence>
<dbReference type="AlphaFoldDB" id="A0A3B1BIK6"/>
<protein>
    <submittedName>
        <fullName evidence="4">LSU ribosomal protein L17p</fullName>
    </submittedName>
</protein>
<evidence type="ECO:0000256" key="2">
    <source>
        <dbReference type="ARBA" id="ARBA00022980"/>
    </source>
</evidence>
<dbReference type="Gene3D" id="3.90.1030.10">
    <property type="entry name" value="Ribosomal protein L17"/>
    <property type="match status" value="1"/>
</dbReference>
<evidence type="ECO:0000313" key="4">
    <source>
        <dbReference type="EMBL" id="VAX17829.1"/>
    </source>
</evidence>
<dbReference type="InterPro" id="IPR047859">
    <property type="entry name" value="Ribosomal_bL17_CS"/>
</dbReference>
<dbReference type="GO" id="GO:0003735">
    <property type="term" value="F:structural constituent of ribosome"/>
    <property type="evidence" value="ECO:0007669"/>
    <property type="project" value="InterPro"/>
</dbReference>
<name>A0A3B1BIK6_9ZZZZ</name>
<dbReference type="EMBL" id="UOGE01000027">
    <property type="protein sequence ID" value="VAX17829.1"/>
    <property type="molecule type" value="Genomic_DNA"/>
</dbReference>
<dbReference type="SUPFAM" id="SSF64263">
    <property type="entry name" value="Prokaryotic ribosomal protein L17"/>
    <property type="match status" value="1"/>
</dbReference>
<accession>A0A3B1BIK6</accession>
<dbReference type="Pfam" id="PF01196">
    <property type="entry name" value="Ribosomal_L17"/>
    <property type="match status" value="1"/>
</dbReference>
<evidence type="ECO:0000256" key="3">
    <source>
        <dbReference type="ARBA" id="ARBA00023274"/>
    </source>
</evidence>